<evidence type="ECO:0000313" key="2">
    <source>
        <dbReference type="Proteomes" id="UP001345963"/>
    </source>
</evidence>
<organism evidence="1 2">
    <name type="scientific">Ataeniobius toweri</name>
    <dbReference type="NCBI Taxonomy" id="208326"/>
    <lineage>
        <taxon>Eukaryota</taxon>
        <taxon>Metazoa</taxon>
        <taxon>Chordata</taxon>
        <taxon>Craniata</taxon>
        <taxon>Vertebrata</taxon>
        <taxon>Euteleostomi</taxon>
        <taxon>Actinopterygii</taxon>
        <taxon>Neopterygii</taxon>
        <taxon>Teleostei</taxon>
        <taxon>Neoteleostei</taxon>
        <taxon>Acanthomorphata</taxon>
        <taxon>Ovalentaria</taxon>
        <taxon>Atherinomorphae</taxon>
        <taxon>Cyprinodontiformes</taxon>
        <taxon>Goodeidae</taxon>
        <taxon>Ataeniobius</taxon>
    </lineage>
</organism>
<sequence length="99" mass="11225">MSSSLARDSQLELGLDFDCIILTHKSPFHCSPCCMLRVINLQQRKIHPGLKSFATSYCFSFGVLIHFPLNLTSFPVPAEEKYPNNMMPPPPCFSLRMSF</sequence>
<comment type="caution">
    <text evidence="1">The sequence shown here is derived from an EMBL/GenBank/DDBJ whole genome shotgun (WGS) entry which is preliminary data.</text>
</comment>
<dbReference type="EMBL" id="JAHUTI010084018">
    <property type="protein sequence ID" value="MED6259490.1"/>
    <property type="molecule type" value="Genomic_DNA"/>
</dbReference>
<gene>
    <name evidence="1" type="ORF">ATANTOWER_023833</name>
</gene>
<name>A0ABU7CB50_9TELE</name>
<evidence type="ECO:0000313" key="1">
    <source>
        <dbReference type="EMBL" id="MED6259490.1"/>
    </source>
</evidence>
<dbReference type="Proteomes" id="UP001345963">
    <property type="component" value="Unassembled WGS sequence"/>
</dbReference>
<proteinExistence type="predicted"/>
<accession>A0ABU7CB50</accession>
<keyword evidence="2" id="KW-1185">Reference proteome</keyword>
<protein>
    <submittedName>
        <fullName evidence="1">Uncharacterized protein</fullName>
    </submittedName>
</protein>
<reference evidence="1 2" key="1">
    <citation type="submission" date="2021-07" db="EMBL/GenBank/DDBJ databases">
        <authorList>
            <person name="Palmer J.M."/>
        </authorList>
    </citation>
    <scope>NUCLEOTIDE SEQUENCE [LARGE SCALE GENOMIC DNA]</scope>
    <source>
        <strain evidence="1 2">AT_MEX2019</strain>
        <tissue evidence="1">Muscle</tissue>
    </source>
</reference>